<keyword evidence="26" id="KW-1185">Reference proteome</keyword>
<dbReference type="CDD" id="cd00496">
    <property type="entry name" value="PheRS_alpha_core"/>
    <property type="match status" value="1"/>
</dbReference>
<evidence type="ECO:0000256" key="17">
    <source>
        <dbReference type="ARBA" id="ARBA00023180"/>
    </source>
</evidence>
<evidence type="ECO:0000256" key="7">
    <source>
        <dbReference type="ARBA" id="ARBA00022729"/>
    </source>
</evidence>
<sequence>MNQLLVSLLLLAVASCSITGSRKDLFGSEDDVVLLNEENFDRTVYGKPNIWFVLYYSSYCGHCVNFAPTWQEVAGSAVEWSSAVRVGAMNCALDENLAKCQEHDIEGYPVLKMFLPQSAEASAGQDVSLLRRTANSLTSMMAYEAGVYYRQMRPSGWPDFSYVPDSETWSTLFRSNEQARYMVVVFQTTEDKEALGEQLVLRYANFNETVLVRLATTEHVYLKENHLAIPALVIYDRRDNPKVLYESKQPVNLAAAVESIRVHCMIGPVEKKSRNLTRKTPHGFVPPKEQLDASDLKSAVSYLLQHEVPIREMISGQKFVSIKNFVGLLDQYYPSDSRHVRAALHSLRSWLRIQTGSVSSKAWLEQIITMKELYSFPTTVKWVTCRGSDVQYRGYPCGLWMLFHAITVRAYAMDGHKEGFDPKAILNVINGYVQEFFGCRECAKHFGKGAAKINQEVTEPQHVILWLWKSHNRANSFLKGTLTDDPSHPKVQFPTKELCPKCRDVEGNWVLPEVLGFLKDFYGQSSTNEPDRINPKFRPILASDDHLLEKSKSKTSSDWSIFNLFGRGLLQSSGSPLRLIKLRIIDYFNEQFKNSSGNPLFPLFDFFDPVVSIRENFDSLLVPSGHVCRSPSDTYYVNKDYVLRTHTSAHQSELINSGLNSFIVAGDVYRRDEIDRNHYPCFHQMEGVHLFTDYSLFGNEKFSGEGPFPQLFHNGNRSPLKQNSHTPACAEAVEQHLKSTLEGLMRHLFADEGLQLRWTTSYFPFTHPSWELEIFHDQKWVEMLGCGVVEQKILENAGAGDRVGWAFGLGLERLAMRLFKIPDIRLFWTKDTGFTSQFEVENHKTPITYKAISRYPQCVNDISFWLPEKKPFARTDFYDLVRTVGGDMVEQVNLLDEYVHPTTGRRSNCFRIVYRHMERTLTQNEANRVHKIIEDTVRDQFGVDIR</sequence>
<dbReference type="InterPro" id="IPR039798">
    <property type="entry name" value="Sulfhydryl_oxidase"/>
</dbReference>
<dbReference type="GO" id="GO:0005615">
    <property type="term" value="C:extracellular space"/>
    <property type="evidence" value="ECO:0007669"/>
    <property type="project" value="TreeGrafter"/>
</dbReference>
<dbReference type="InterPro" id="IPR006195">
    <property type="entry name" value="aa-tRNA-synth_II"/>
</dbReference>
<evidence type="ECO:0000256" key="13">
    <source>
        <dbReference type="ARBA" id="ARBA00023002"/>
    </source>
</evidence>
<evidence type="ECO:0000256" key="19">
    <source>
        <dbReference type="ARBA" id="ARBA00049255"/>
    </source>
</evidence>
<comment type="similarity">
    <text evidence="4">Belongs to the class-II aminoacyl-tRNA synthetase family.</text>
</comment>
<dbReference type="SUPFAM" id="SSF55681">
    <property type="entry name" value="Class II aaRS and biotin synthetases"/>
    <property type="match status" value="1"/>
</dbReference>
<reference evidence="27" key="1">
    <citation type="submission" date="2019-12" db="UniProtKB">
        <authorList>
            <consortium name="WormBaseParasite"/>
        </authorList>
    </citation>
    <scope>IDENTIFICATION</scope>
</reference>
<dbReference type="GO" id="GO:0005524">
    <property type="term" value="F:ATP binding"/>
    <property type="evidence" value="ECO:0007669"/>
    <property type="project" value="UniProtKB-KW"/>
</dbReference>
<dbReference type="Pfam" id="PF00085">
    <property type="entry name" value="Thioredoxin"/>
    <property type="match status" value="1"/>
</dbReference>
<dbReference type="FunFam" id="3.30.70.380:FF:000002">
    <property type="entry name" value="phenylalanine--tRNA ligase, mitochondrial"/>
    <property type="match status" value="1"/>
</dbReference>
<keyword evidence="17" id="KW-0325">Glycoprotein</keyword>
<dbReference type="Pfam" id="PF03147">
    <property type="entry name" value="FDX-ACB"/>
    <property type="match status" value="1"/>
</dbReference>
<dbReference type="GO" id="GO:0000139">
    <property type="term" value="C:Golgi membrane"/>
    <property type="evidence" value="ECO:0007669"/>
    <property type="project" value="TreeGrafter"/>
</dbReference>
<dbReference type="Pfam" id="PF04777">
    <property type="entry name" value="Evr1_Alr"/>
    <property type="match status" value="1"/>
</dbReference>
<comment type="similarity">
    <text evidence="3">Belongs to the quiescin-sulfhydryl oxidase (QSOX) family.</text>
</comment>
<keyword evidence="10" id="KW-0067">ATP-binding</keyword>
<accession>A0A5S6R5B5</accession>
<evidence type="ECO:0000256" key="8">
    <source>
        <dbReference type="ARBA" id="ARBA00022741"/>
    </source>
</evidence>
<evidence type="ECO:0000259" key="23">
    <source>
        <dbReference type="PROSITE" id="PS51324"/>
    </source>
</evidence>
<evidence type="ECO:0000259" key="22">
    <source>
        <dbReference type="PROSITE" id="PS50862"/>
    </source>
</evidence>
<evidence type="ECO:0000256" key="15">
    <source>
        <dbReference type="ARBA" id="ARBA00023146"/>
    </source>
</evidence>
<dbReference type="PANTHER" id="PTHR22897">
    <property type="entry name" value="QUIESCIN Q6-RELATED SULFHYDRYL OXIDASE"/>
    <property type="match status" value="1"/>
</dbReference>
<keyword evidence="5" id="KW-0436">Ligase</keyword>
<proteinExistence type="inferred from homology"/>
<keyword evidence="14" id="KW-0496">Mitochondrion</keyword>
<keyword evidence="16" id="KW-1015">Disulfide bond</keyword>
<keyword evidence="7 21" id="KW-0732">Signal</keyword>
<organism evidence="26 27">
    <name type="scientific">Trichuris muris</name>
    <name type="common">Mouse whipworm</name>
    <dbReference type="NCBI Taxonomy" id="70415"/>
    <lineage>
        <taxon>Eukaryota</taxon>
        <taxon>Metazoa</taxon>
        <taxon>Ecdysozoa</taxon>
        <taxon>Nematoda</taxon>
        <taxon>Enoplea</taxon>
        <taxon>Dorylaimia</taxon>
        <taxon>Trichinellida</taxon>
        <taxon>Trichuridae</taxon>
        <taxon>Trichuris</taxon>
    </lineage>
</organism>
<feature type="domain" description="ERV/ALR sulfhydryl oxidase" evidence="23">
    <location>
        <begin position="388"/>
        <end position="492"/>
    </location>
</feature>
<dbReference type="Gene3D" id="3.30.930.10">
    <property type="entry name" value="Bira Bifunctional Protein, Domain 2"/>
    <property type="match status" value="1"/>
</dbReference>
<comment type="cofactor">
    <cofactor evidence="1 20">
        <name>FAD</name>
        <dbReference type="ChEBI" id="CHEBI:57692"/>
    </cofactor>
</comment>
<dbReference type="GO" id="GO:0005759">
    <property type="term" value="C:mitochondrial matrix"/>
    <property type="evidence" value="ECO:0007669"/>
    <property type="project" value="UniProtKB-SubCell"/>
</dbReference>
<evidence type="ECO:0000256" key="16">
    <source>
        <dbReference type="ARBA" id="ARBA00023157"/>
    </source>
</evidence>
<feature type="chain" id="PRO_5024369188" description="Sulfhydryl oxidase" evidence="21">
    <location>
        <begin position="17"/>
        <end position="946"/>
    </location>
</feature>
<evidence type="ECO:0000256" key="18">
    <source>
        <dbReference type="ARBA" id="ARBA00048864"/>
    </source>
</evidence>
<dbReference type="Gene3D" id="1.20.120.310">
    <property type="entry name" value="ERV/ALR sulfhydryl oxidase domain"/>
    <property type="match status" value="1"/>
</dbReference>
<dbReference type="Pfam" id="PF18371">
    <property type="entry name" value="FAD_SOX"/>
    <property type="match status" value="1"/>
</dbReference>
<evidence type="ECO:0000256" key="10">
    <source>
        <dbReference type="ARBA" id="ARBA00022840"/>
    </source>
</evidence>
<evidence type="ECO:0000256" key="20">
    <source>
        <dbReference type="RuleBase" id="RU371123"/>
    </source>
</evidence>
<evidence type="ECO:0000256" key="3">
    <source>
        <dbReference type="ARBA" id="ARBA00006041"/>
    </source>
</evidence>
<evidence type="ECO:0000256" key="11">
    <source>
        <dbReference type="ARBA" id="ARBA00022917"/>
    </source>
</evidence>
<evidence type="ECO:0000256" key="9">
    <source>
        <dbReference type="ARBA" id="ARBA00022827"/>
    </source>
</evidence>
<dbReference type="SUPFAM" id="SSF69000">
    <property type="entry name" value="FAD-dependent thiol oxidase"/>
    <property type="match status" value="1"/>
</dbReference>
<keyword evidence="9 20" id="KW-0274">FAD</keyword>
<keyword evidence="12" id="KW-0809">Transit peptide</keyword>
<feature type="domain" description="Thioredoxin" evidence="24">
    <location>
        <begin position="4"/>
        <end position="146"/>
    </location>
</feature>
<dbReference type="InterPro" id="IPR045864">
    <property type="entry name" value="aa-tRNA-synth_II/BPL/LPL"/>
</dbReference>
<feature type="domain" description="Aminoacyl-transfer RNA synthetases class-II family profile" evidence="22">
    <location>
        <begin position="580"/>
        <end position="846"/>
    </location>
</feature>
<evidence type="ECO:0000259" key="24">
    <source>
        <dbReference type="PROSITE" id="PS51352"/>
    </source>
</evidence>
<evidence type="ECO:0000256" key="6">
    <source>
        <dbReference type="ARBA" id="ARBA00022630"/>
    </source>
</evidence>
<dbReference type="SMART" id="SM00896">
    <property type="entry name" value="FDX-ACB"/>
    <property type="match status" value="1"/>
</dbReference>
<evidence type="ECO:0000259" key="25">
    <source>
        <dbReference type="PROSITE" id="PS51447"/>
    </source>
</evidence>
<protein>
    <recommendedName>
        <fullName evidence="20">Sulfhydryl oxidase</fullName>
        <ecNumber evidence="20">1.8.3.2</ecNumber>
    </recommendedName>
</protein>
<evidence type="ECO:0000256" key="1">
    <source>
        <dbReference type="ARBA" id="ARBA00001974"/>
    </source>
</evidence>
<dbReference type="PANTHER" id="PTHR22897:SF8">
    <property type="entry name" value="SULFHYDRYL OXIDASE"/>
    <property type="match status" value="1"/>
</dbReference>
<dbReference type="GO" id="GO:0000049">
    <property type="term" value="F:tRNA binding"/>
    <property type="evidence" value="ECO:0007669"/>
    <property type="project" value="InterPro"/>
</dbReference>
<dbReference type="InterPro" id="IPR036690">
    <property type="entry name" value="Fdx_antiC-bd_sf"/>
</dbReference>
<dbReference type="GO" id="GO:0003756">
    <property type="term" value="F:protein disulfide isomerase activity"/>
    <property type="evidence" value="ECO:0007669"/>
    <property type="project" value="TreeGrafter"/>
</dbReference>
<dbReference type="Gene3D" id="3.40.30.10">
    <property type="entry name" value="Glutaredoxin"/>
    <property type="match status" value="1"/>
</dbReference>
<dbReference type="InterPro" id="IPR005121">
    <property type="entry name" value="Fdx_antiC-bd"/>
</dbReference>
<evidence type="ECO:0000256" key="2">
    <source>
        <dbReference type="ARBA" id="ARBA00004305"/>
    </source>
</evidence>
<name>A0A5S6R5B5_TRIMR</name>
<dbReference type="InterPro" id="IPR036249">
    <property type="entry name" value="Thioredoxin-like_sf"/>
</dbReference>
<dbReference type="InterPro" id="IPR042568">
    <property type="entry name" value="QSOX_FAD-bd_sf"/>
</dbReference>
<feature type="domain" description="FDX-ACB" evidence="25">
    <location>
        <begin position="853"/>
        <end position="946"/>
    </location>
</feature>
<comment type="catalytic activity">
    <reaction evidence="18 20">
        <text>2 R'C(R)SH + O2 = R'C(R)S-S(R)CR' + H2O2</text>
        <dbReference type="Rhea" id="RHEA:17357"/>
        <dbReference type="ChEBI" id="CHEBI:15379"/>
        <dbReference type="ChEBI" id="CHEBI:16240"/>
        <dbReference type="ChEBI" id="CHEBI:16520"/>
        <dbReference type="ChEBI" id="CHEBI:17412"/>
        <dbReference type="EC" id="1.8.3.2"/>
    </reaction>
</comment>
<dbReference type="Gene3D" id="1.20.120.1960">
    <property type="entry name" value="QSOX sulfhydryl oxidase domain"/>
    <property type="match status" value="1"/>
</dbReference>
<dbReference type="GO" id="GO:0006457">
    <property type="term" value="P:protein folding"/>
    <property type="evidence" value="ECO:0007669"/>
    <property type="project" value="TreeGrafter"/>
</dbReference>
<comment type="subcellular location">
    <subcellularLocation>
        <location evidence="2">Mitochondrion matrix</location>
    </subcellularLocation>
</comment>
<dbReference type="PROSITE" id="PS50862">
    <property type="entry name" value="AA_TRNA_LIGASE_II"/>
    <property type="match status" value="1"/>
</dbReference>
<evidence type="ECO:0000313" key="27">
    <source>
        <dbReference type="WBParaSite" id="TMUE_3000014402.1"/>
    </source>
</evidence>
<dbReference type="PROSITE" id="PS00194">
    <property type="entry name" value="THIOREDOXIN_1"/>
    <property type="match status" value="1"/>
</dbReference>
<dbReference type="Pfam" id="PF01409">
    <property type="entry name" value="tRNA-synt_2d"/>
    <property type="match status" value="2"/>
</dbReference>
<evidence type="ECO:0000256" key="21">
    <source>
        <dbReference type="SAM" id="SignalP"/>
    </source>
</evidence>
<dbReference type="AlphaFoldDB" id="A0A5S6R5B5"/>
<keyword evidence="13 20" id="KW-0560">Oxidoreductase</keyword>
<keyword evidence="11" id="KW-0648">Protein biosynthesis</keyword>
<dbReference type="InterPro" id="IPR002319">
    <property type="entry name" value="Phenylalanyl-tRNA_Synthase"/>
</dbReference>
<dbReference type="Gene3D" id="3.30.70.380">
    <property type="entry name" value="Ferrodoxin-fold anticodon-binding domain"/>
    <property type="match status" value="1"/>
</dbReference>
<dbReference type="PROSITE" id="PS51324">
    <property type="entry name" value="ERV_ALR"/>
    <property type="match status" value="1"/>
</dbReference>
<dbReference type="GO" id="GO:0016971">
    <property type="term" value="F:flavin-dependent sulfhydryl oxidase activity"/>
    <property type="evidence" value="ECO:0007669"/>
    <property type="project" value="InterPro"/>
</dbReference>
<dbReference type="STRING" id="70415.A0A5S6R5B5"/>
<dbReference type="SUPFAM" id="SSF54991">
    <property type="entry name" value="Anticodon-binding domain of PheRS"/>
    <property type="match status" value="1"/>
</dbReference>
<evidence type="ECO:0000256" key="12">
    <source>
        <dbReference type="ARBA" id="ARBA00022946"/>
    </source>
</evidence>
<dbReference type="SUPFAM" id="SSF52833">
    <property type="entry name" value="Thioredoxin-like"/>
    <property type="match status" value="1"/>
</dbReference>
<keyword evidence="15" id="KW-0030">Aminoacyl-tRNA synthetase</keyword>
<dbReference type="EC" id="1.8.3.2" evidence="20"/>
<evidence type="ECO:0000256" key="14">
    <source>
        <dbReference type="ARBA" id="ARBA00023128"/>
    </source>
</evidence>
<evidence type="ECO:0000313" key="26">
    <source>
        <dbReference type="Proteomes" id="UP000046395"/>
    </source>
</evidence>
<dbReference type="WBParaSite" id="TMUE_3000014402.1">
    <property type="protein sequence ID" value="TMUE_3000014402.1"/>
    <property type="gene ID" value="WBGene00290034"/>
</dbReference>
<dbReference type="NCBIfam" id="TIGR00469">
    <property type="entry name" value="pheS_mito"/>
    <property type="match status" value="1"/>
</dbReference>
<dbReference type="PROSITE" id="PS51447">
    <property type="entry name" value="FDX_ACB"/>
    <property type="match status" value="1"/>
</dbReference>
<keyword evidence="6 20" id="KW-0285">Flavoprotein</keyword>
<dbReference type="InterPro" id="IPR017905">
    <property type="entry name" value="ERV/ALR_sulphydryl_oxidase"/>
</dbReference>
<dbReference type="GO" id="GO:0006432">
    <property type="term" value="P:phenylalanyl-tRNA aminoacylation"/>
    <property type="evidence" value="ECO:0007669"/>
    <property type="project" value="InterPro"/>
</dbReference>
<evidence type="ECO:0000256" key="4">
    <source>
        <dbReference type="ARBA" id="ARBA00008226"/>
    </source>
</evidence>
<dbReference type="InterPro" id="IPR036774">
    <property type="entry name" value="ERV/ALR_sulphydryl_oxid_sf"/>
</dbReference>
<dbReference type="InterPro" id="IPR013766">
    <property type="entry name" value="Thioredoxin_domain"/>
</dbReference>
<dbReference type="InterPro" id="IPR017937">
    <property type="entry name" value="Thioredoxin_CS"/>
</dbReference>
<dbReference type="GO" id="GO:0004826">
    <property type="term" value="F:phenylalanine-tRNA ligase activity"/>
    <property type="evidence" value="ECO:0007669"/>
    <property type="project" value="UniProtKB-EC"/>
</dbReference>
<evidence type="ECO:0000256" key="5">
    <source>
        <dbReference type="ARBA" id="ARBA00022598"/>
    </source>
</evidence>
<dbReference type="Proteomes" id="UP000046395">
    <property type="component" value="Unassembled WGS sequence"/>
</dbReference>
<feature type="signal peptide" evidence="21">
    <location>
        <begin position="1"/>
        <end position="16"/>
    </location>
</feature>
<dbReference type="InterPro" id="IPR004530">
    <property type="entry name" value="Phe-tRNA-synth_IIc_mito"/>
</dbReference>
<dbReference type="InterPro" id="IPR040986">
    <property type="entry name" value="QSOX_FAD-bd_dom"/>
</dbReference>
<comment type="catalytic activity">
    <reaction evidence="19">
        <text>tRNA(Phe) + L-phenylalanine + ATP = L-phenylalanyl-tRNA(Phe) + AMP + diphosphate + H(+)</text>
        <dbReference type="Rhea" id="RHEA:19413"/>
        <dbReference type="Rhea" id="RHEA-COMP:9668"/>
        <dbReference type="Rhea" id="RHEA-COMP:9699"/>
        <dbReference type="ChEBI" id="CHEBI:15378"/>
        <dbReference type="ChEBI" id="CHEBI:30616"/>
        <dbReference type="ChEBI" id="CHEBI:33019"/>
        <dbReference type="ChEBI" id="CHEBI:58095"/>
        <dbReference type="ChEBI" id="CHEBI:78442"/>
        <dbReference type="ChEBI" id="CHEBI:78531"/>
        <dbReference type="ChEBI" id="CHEBI:456215"/>
        <dbReference type="EC" id="6.1.1.20"/>
    </reaction>
</comment>
<keyword evidence="8" id="KW-0547">Nucleotide-binding</keyword>
<dbReference type="PROSITE" id="PS51352">
    <property type="entry name" value="THIOREDOXIN_2"/>
    <property type="match status" value="1"/>
</dbReference>